<dbReference type="InterPro" id="IPR036770">
    <property type="entry name" value="Ankyrin_rpt-contain_sf"/>
</dbReference>
<evidence type="ECO:0000256" key="3">
    <source>
        <dbReference type="PROSITE-ProRule" id="PRU00023"/>
    </source>
</evidence>
<dbReference type="PANTHER" id="PTHR23206:SF7">
    <property type="entry name" value="PROTEIN KINASE DOMAIN-CONTAINING PROTEIN"/>
    <property type="match status" value="1"/>
</dbReference>
<dbReference type="InterPro" id="IPR002110">
    <property type="entry name" value="Ankyrin_rpt"/>
</dbReference>
<accession>A0A0B7J0A6</accession>
<evidence type="ECO:0000256" key="1">
    <source>
        <dbReference type="ARBA" id="ARBA00022737"/>
    </source>
</evidence>
<dbReference type="RefSeq" id="WP_023507901.1">
    <property type="nucleotide sequence ID" value="NZ_LN794217.1"/>
</dbReference>
<keyword evidence="1" id="KW-0677">Repeat</keyword>
<organism evidence="4 5">
    <name type="scientific">Rickettsia monacensis</name>
    <dbReference type="NCBI Taxonomy" id="109232"/>
    <lineage>
        <taxon>Bacteria</taxon>
        <taxon>Pseudomonadati</taxon>
        <taxon>Pseudomonadota</taxon>
        <taxon>Alphaproteobacteria</taxon>
        <taxon>Rickettsiales</taxon>
        <taxon>Rickettsiaceae</taxon>
        <taxon>Rickettsieae</taxon>
        <taxon>Rickettsia</taxon>
        <taxon>spotted fever group</taxon>
    </lineage>
</organism>
<dbReference type="GO" id="GO:0005737">
    <property type="term" value="C:cytoplasm"/>
    <property type="evidence" value="ECO:0007669"/>
    <property type="project" value="TreeGrafter"/>
</dbReference>
<dbReference type="KEGG" id="rmc:RMONA_05610"/>
<keyword evidence="2 3" id="KW-0040">ANK repeat</keyword>
<evidence type="ECO:0000313" key="5">
    <source>
        <dbReference type="Proteomes" id="UP000018149"/>
    </source>
</evidence>
<dbReference type="PROSITE" id="PS50088">
    <property type="entry name" value="ANK_REPEAT"/>
    <property type="match status" value="1"/>
</dbReference>
<gene>
    <name evidence="4" type="ORF">RMONA_05610</name>
</gene>
<name>A0A0B7J0A6_9RICK</name>
<dbReference type="InterPro" id="IPR051631">
    <property type="entry name" value="Ankyrin-KH/SAM_domain"/>
</dbReference>
<dbReference type="STRING" id="109232.RMONA_05610"/>
<reference evidence="4 5" key="1">
    <citation type="submission" date="2015-01" db="EMBL/GenBank/DDBJ databases">
        <title>Draft genome sequence of Rickettsia monacensis strain IrR/Munich.</title>
        <authorList>
            <person name="Felsheim R.F."/>
            <person name="Johnson S.L."/>
            <person name="Kurtti T.J."/>
            <person name="Munderloh U.G."/>
        </authorList>
    </citation>
    <scope>NUCLEOTIDE SEQUENCE [LARGE SCALE GENOMIC DNA]</scope>
    <source>
        <strain evidence="4 5">IrR/Munich</strain>
    </source>
</reference>
<sequence>MGVVRSLNELRAVSTTELFSASTNNALKVAKWLVEEKKANVNMCSDIFKDTPLNSAARHGNYKVAEYLISKGAVVNGNDGTWL</sequence>
<feature type="repeat" description="ANK" evidence="3">
    <location>
        <begin position="48"/>
        <end position="80"/>
    </location>
</feature>
<reference evidence="5" key="2">
    <citation type="submission" date="2015-01" db="EMBL/GenBank/DDBJ databases">
        <authorList>
            <person name="Felsheim R."/>
        </authorList>
    </citation>
    <scope>NUCLEOTIDE SEQUENCE [LARGE SCALE GENOMIC DNA]</scope>
    <source>
        <strain evidence="5">IrR/Munich</strain>
    </source>
</reference>
<proteinExistence type="predicted"/>
<dbReference type="EMBL" id="LN794217">
    <property type="protein sequence ID" value="CEO17496.1"/>
    <property type="molecule type" value="Genomic_DNA"/>
</dbReference>
<dbReference type="SUPFAM" id="SSF48403">
    <property type="entry name" value="Ankyrin repeat"/>
    <property type="match status" value="1"/>
</dbReference>
<dbReference type="Pfam" id="PF13637">
    <property type="entry name" value="Ank_4"/>
    <property type="match status" value="1"/>
</dbReference>
<protein>
    <submittedName>
        <fullName evidence="4">Ankyrin repeat protein</fullName>
    </submittedName>
</protein>
<keyword evidence="5" id="KW-1185">Reference proteome</keyword>
<dbReference type="HOGENOM" id="CLU_2685470_0_0_5"/>
<dbReference type="Gene3D" id="1.25.40.20">
    <property type="entry name" value="Ankyrin repeat-containing domain"/>
    <property type="match status" value="1"/>
</dbReference>
<dbReference type="PANTHER" id="PTHR23206">
    <property type="entry name" value="MASK PROTEIN"/>
    <property type="match status" value="1"/>
</dbReference>
<dbReference type="PROSITE" id="PS50297">
    <property type="entry name" value="ANK_REP_REGION"/>
    <property type="match status" value="1"/>
</dbReference>
<dbReference type="SMART" id="SM00248">
    <property type="entry name" value="ANK"/>
    <property type="match status" value="2"/>
</dbReference>
<evidence type="ECO:0000313" key="4">
    <source>
        <dbReference type="EMBL" id="CEO17496.1"/>
    </source>
</evidence>
<evidence type="ECO:0000256" key="2">
    <source>
        <dbReference type="ARBA" id="ARBA00023043"/>
    </source>
</evidence>
<dbReference type="Proteomes" id="UP000018149">
    <property type="component" value="Chromosome I"/>
</dbReference>
<dbReference type="AlphaFoldDB" id="A0A0B7J0A6"/>